<evidence type="ECO:0000313" key="1">
    <source>
        <dbReference type="EMBL" id="EET45150.1"/>
    </source>
</evidence>
<gene>
    <name evidence="1" type="ORF">NEISICOT_01145</name>
</gene>
<sequence>MLDICRQVRENSQIHLRGFCSCECPLCNPIPSGLRRCRRPVVF</sequence>
<dbReference type="Proteomes" id="UP000005365">
    <property type="component" value="Unassembled WGS sequence"/>
</dbReference>
<reference evidence="1" key="1">
    <citation type="submission" date="2009-07" db="EMBL/GenBank/DDBJ databases">
        <authorList>
            <person name="Weinstock G."/>
            <person name="Sodergren E."/>
            <person name="Clifton S."/>
            <person name="Fulton L."/>
            <person name="Fulton B."/>
            <person name="Courtney L."/>
            <person name="Fronick C."/>
            <person name="Harrison M."/>
            <person name="Strong C."/>
            <person name="Farmer C."/>
            <person name="Delahaunty K."/>
            <person name="Markovic C."/>
            <person name="Hall O."/>
            <person name="Minx P."/>
            <person name="Tomlinson C."/>
            <person name="Mitreva M."/>
            <person name="Nelson J."/>
            <person name="Hou S."/>
            <person name="Wollam A."/>
            <person name="Pepin K.H."/>
            <person name="Johnson M."/>
            <person name="Bhonagiri V."/>
            <person name="Nash W.E."/>
            <person name="Warren W."/>
            <person name="Chinwalla A."/>
            <person name="Mardis E.R."/>
            <person name="Wilson R.K."/>
        </authorList>
    </citation>
    <scope>NUCLEOTIDE SEQUENCE [LARGE SCALE GENOMIC DNA]</scope>
    <source>
        <strain evidence="1">ATCC 29256</strain>
    </source>
</reference>
<dbReference type="EMBL" id="ACKO02000005">
    <property type="protein sequence ID" value="EET45150.1"/>
    <property type="molecule type" value="Genomic_DNA"/>
</dbReference>
<proteinExistence type="predicted"/>
<accession>C6M3J7</accession>
<protein>
    <submittedName>
        <fullName evidence="1">Uncharacterized protein</fullName>
    </submittedName>
</protein>
<comment type="caution">
    <text evidence="1">The sequence shown here is derived from an EMBL/GenBank/DDBJ whole genome shotgun (WGS) entry which is preliminary data.</text>
</comment>
<organism evidence="1 2">
    <name type="scientific">Neisseria sicca ATCC 29256</name>
    <dbReference type="NCBI Taxonomy" id="547045"/>
    <lineage>
        <taxon>Bacteria</taxon>
        <taxon>Pseudomonadati</taxon>
        <taxon>Pseudomonadota</taxon>
        <taxon>Betaproteobacteria</taxon>
        <taxon>Neisseriales</taxon>
        <taxon>Neisseriaceae</taxon>
        <taxon>Neisseria</taxon>
    </lineage>
</organism>
<keyword evidence="2" id="KW-1185">Reference proteome</keyword>
<evidence type="ECO:0000313" key="2">
    <source>
        <dbReference type="Proteomes" id="UP000005365"/>
    </source>
</evidence>
<dbReference type="AlphaFoldDB" id="C6M3J7"/>
<name>C6M3J7_NEISI</name>